<dbReference type="Proteomes" id="UP000256541">
    <property type="component" value="Unassembled WGS sequence"/>
</dbReference>
<name>A0A3E0VSG2_9MICO</name>
<sequence length="390" mass="42377">MPRAGWTKPDSDSRLSDHLAFAMLARVFPPDVVDQVVADLGRVQQRNRLLPSRIVVYYVLGLALFSHSSYDEVIRLLIDGQAWSSGWTQSWPAPTKAALYKARQRLGYEPIQQLFDRVARPLAKGGDGFHHSWRVLGIDSVLIDIPDTEANVREFGRRQTVGSFPAGSPAALVLGLTEIASGAVIGASVQGADNEGGATLDFLTRMGPESLVIAGPGLFSPGSWSAAAATGAQLLWEVSAATNFAKSRELPDGSYMSRLPEQAILGPVDSLLEVRIVETRLRDGRPRRFVTTVTEPALLTPDDLSALISKHRNLASAFDEFRAHRSSSPITLRSKMPVGVRQEIYGYLCVHYAMRWLMLSSPATLVSPISLDRSTSISSASKTKLPSAVT</sequence>
<evidence type="ECO:0000313" key="2">
    <source>
        <dbReference type="EMBL" id="RFA12826.1"/>
    </source>
</evidence>
<organism evidence="2 3">
    <name type="scientific">Subtercola boreus</name>
    <dbReference type="NCBI Taxonomy" id="120213"/>
    <lineage>
        <taxon>Bacteria</taxon>
        <taxon>Bacillati</taxon>
        <taxon>Actinomycetota</taxon>
        <taxon>Actinomycetes</taxon>
        <taxon>Micrococcales</taxon>
        <taxon>Microbacteriaceae</taxon>
        <taxon>Subtercola</taxon>
    </lineage>
</organism>
<dbReference type="EMBL" id="NBXB01000040">
    <property type="protein sequence ID" value="RFA12826.1"/>
    <property type="molecule type" value="Genomic_DNA"/>
</dbReference>
<dbReference type="AlphaFoldDB" id="A0A3E0VSG2"/>
<dbReference type="OrthoDB" id="477305at2"/>
<comment type="caution">
    <text evidence="2">The sequence shown here is derived from an EMBL/GenBank/DDBJ whole genome shotgun (WGS) entry which is preliminary data.</text>
</comment>
<dbReference type="RefSeq" id="WP_116412506.1">
    <property type="nucleotide sequence ID" value="NZ_NBXB01000040.1"/>
</dbReference>
<dbReference type="InterPro" id="IPR047952">
    <property type="entry name" value="Transpos_IS4"/>
</dbReference>
<dbReference type="InterPro" id="IPR024473">
    <property type="entry name" value="Transposases_IS4_N"/>
</dbReference>
<accession>A0A3E0VSG2</accession>
<feature type="domain" description="Transposase IS4 N-terminal" evidence="1">
    <location>
        <begin position="21"/>
        <end position="116"/>
    </location>
</feature>
<proteinExistence type="predicted"/>
<reference evidence="2 3" key="1">
    <citation type="submission" date="2017-04" db="EMBL/GenBank/DDBJ databases">
        <title>Comparative genome analysis of Subtercola boreus.</title>
        <authorList>
            <person name="Cho Y.-J."/>
            <person name="Cho A."/>
            <person name="Kim O.-S."/>
            <person name="Lee J.-I."/>
        </authorList>
    </citation>
    <scope>NUCLEOTIDE SEQUENCE [LARGE SCALE GENOMIC DNA]</scope>
    <source>
        <strain evidence="2 3">P27479</strain>
    </source>
</reference>
<evidence type="ECO:0000313" key="3">
    <source>
        <dbReference type="Proteomes" id="UP000256541"/>
    </source>
</evidence>
<dbReference type="Pfam" id="PF13006">
    <property type="entry name" value="Nterm_IS4"/>
    <property type="match status" value="1"/>
</dbReference>
<gene>
    <name evidence="2" type="ORF">B7R22_14855</name>
</gene>
<dbReference type="NCBIfam" id="NF033592">
    <property type="entry name" value="transpos_IS4_1"/>
    <property type="match status" value="1"/>
</dbReference>
<evidence type="ECO:0000259" key="1">
    <source>
        <dbReference type="Pfam" id="PF13006"/>
    </source>
</evidence>
<protein>
    <recommendedName>
        <fullName evidence="1">Transposase IS4 N-terminal domain-containing protein</fullName>
    </recommendedName>
</protein>